<evidence type="ECO:0000313" key="6">
    <source>
        <dbReference type="Proteomes" id="UP000018144"/>
    </source>
</evidence>
<organism evidence="5 6">
    <name type="scientific">Pyronema omphalodes (strain CBS 100304)</name>
    <name type="common">Pyronema confluens</name>
    <dbReference type="NCBI Taxonomy" id="1076935"/>
    <lineage>
        <taxon>Eukaryota</taxon>
        <taxon>Fungi</taxon>
        <taxon>Dikarya</taxon>
        <taxon>Ascomycota</taxon>
        <taxon>Pezizomycotina</taxon>
        <taxon>Pezizomycetes</taxon>
        <taxon>Pezizales</taxon>
        <taxon>Pyronemataceae</taxon>
        <taxon>Pyronema</taxon>
    </lineage>
</organism>
<feature type="compositionally biased region" description="Polar residues" evidence="3">
    <location>
        <begin position="35"/>
        <end position="46"/>
    </location>
</feature>
<feature type="coiled-coil region" evidence="2">
    <location>
        <begin position="241"/>
        <end position="282"/>
    </location>
</feature>
<accession>U4L7Z6</accession>
<dbReference type="PROSITE" id="PS50157">
    <property type="entry name" value="ZINC_FINGER_C2H2_2"/>
    <property type="match status" value="1"/>
</dbReference>
<dbReference type="InterPro" id="IPR051061">
    <property type="entry name" value="Zinc_finger_trans_reg"/>
</dbReference>
<dbReference type="PANTHER" id="PTHR46179">
    <property type="entry name" value="ZINC FINGER PROTEIN"/>
    <property type="match status" value="1"/>
</dbReference>
<feature type="region of interest" description="Disordered" evidence="3">
    <location>
        <begin position="195"/>
        <end position="227"/>
    </location>
</feature>
<evidence type="ECO:0000256" key="2">
    <source>
        <dbReference type="SAM" id="Coils"/>
    </source>
</evidence>
<feature type="compositionally biased region" description="Polar residues" evidence="3">
    <location>
        <begin position="343"/>
        <end position="371"/>
    </location>
</feature>
<protein>
    <submittedName>
        <fullName evidence="5">Similar to Transcription factor IIIA acc. no. P34694</fullName>
    </submittedName>
</protein>
<evidence type="ECO:0000313" key="5">
    <source>
        <dbReference type="EMBL" id="CCX12903.1"/>
    </source>
</evidence>
<dbReference type="OrthoDB" id="5305647at2759"/>
<feature type="region of interest" description="Disordered" evidence="3">
    <location>
        <begin position="23"/>
        <end position="46"/>
    </location>
</feature>
<dbReference type="GO" id="GO:0005634">
    <property type="term" value="C:nucleus"/>
    <property type="evidence" value="ECO:0007669"/>
    <property type="project" value="TreeGrafter"/>
</dbReference>
<proteinExistence type="predicted"/>
<feature type="region of interest" description="Disordered" evidence="3">
    <location>
        <begin position="327"/>
        <end position="371"/>
    </location>
</feature>
<feature type="domain" description="C2H2-type" evidence="4">
    <location>
        <begin position="169"/>
        <end position="197"/>
    </location>
</feature>
<sequence>MDGRHHSQEYNWASSAPLYSQASGEYANPAENPNPHGQNRYNNGWYGQQNVTHNPWVETTEGIYAPHIPATADDRYRTSPSLRETNLSSSEVDEYGRYICNFKDCDSKPEDKIFTRKSDWKRHYDKHTRPYRCLHPNCKDLAGFGWVGGLNRHIEELHQNKSQHKCPYTDCKRHSNGFSRTANLKNHMRKVHQVEDPDVPLGNSPPRHNMGGSSDRGDESDNAITHADGYTRNSRYMHRTQEALARELEEAEQEVRFTYEESAAALKRKEDAEQRLQRLRSEYSTDGRFSSPEGMTEISYSPSHNSPVYSSPAHQFDAYGGHGGFAGTQSSFGLTPPTPPIESYNQGRHQETWDSPTLPSMSVSSPWLQRY</sequence>
<keyword evidence="1" id="KW-0479">Metal-binding</keyword>
<dbReference type="GO" id="GO:0008270">
    <property type="term" value="F:zinc ion binding"/>
    <property type="evidence" value="ECO:0007669"/>
    <property type="project" value="UniProtKB-KW"/>
</dbReference>
<keyword evidence="2" id="KW-0175">Coiled coil</keyword>
<dbReference type="InterPro" id="IPR059095">
    <property type="entry name" value="Znf_C2H2_17_2nd"/>
</dbReference>
<name>U4L7Z6_PYROM</name>
<dbReference type="Gene3D" id="3.30.160.60">
    <property type="entry name" value="Classic Zinc Finger"/>
    <property type="match status" value="1"/>
</dbReference>
<keyword evidence="6" id="KW-1185">Reference proteome</keyword>
<dbReference type="EMBL" id="HF935726">
    <property type="protein sequence ID" value="CCX12903.1"/>
    <property type="molecule type" value="Genomic_DNA"/>
</dbReference>
<dbReference type="InterPro" id="IPR013087">
    <property type="entry name" value="Znf_C2H2_type"/>
</dbReference>
<dbReference type="Pfam" id="PF26176">
    <property type="entry name" value="zf_C2H2_17_2"/>
    <property type="match status" value="1"/>
</dbReference>
<dbReference type="AlphaFoldDB" id="U4L7Z6"/>
<dbReference type="Proteomes" id="UP000018144">
    <property type="component" value="Unassembled WGS sequence"/>
</dbReference>
<evidence type="ECO:0000256" key="3">
    <source>
        <dbReference type="SAM" id="MobiDB-lite"/>
    </source>
</evidence>
<dbReference type="SMART" id="SM00355">
    <property type="entry name" value="ZnF_C2H2"/>
    <property type="match status" value="3"/>
</dbReference>
<evidence type="ECO:0000259" key="4">
    <source>
        <dbReference type="PROSITE" id="PS50157"/>
    </source>
</evidence>
<dbReference type="PANTHER" id="PTHR46179:SF24">
    <property type="entry name" value="C2H2-TYPE DOMAIN-CONTAINING PROTEIN"/>
    <property type="match status" value="1"/>
</dbReference>
<dbReference type="GO" id="GO:0006357">
    <property type="term" value="P:regulation of transcription by RNA polymerase II"/>
    <property type="evidence" value="ECO:0007669"/>
    <property type="project" value="TreeGrafter"/>
</dbReference>
<dbReference type="eggNOG" id="ENOG502SNWP">
    <property type="taxonomic scope" value="Eukaryota"/>
</dbReference>
<keyword evidence="1" id="KW-0862">Zinc</keyword>
<keyword evidence="1" id="KW-0863">Zinc-finger</keyword>
<reference evidence="5 6" key="1">
    <citation type="journal article" date="2013" name="PLoS Genet.">
        <title>The genome and development-dependent transcriptomes of Pyronema confluens: a window into fungal evolution.</title>
        <authorList>
            <person name="Traeger S."/>
            <person name="Altegoer F."/>
            <person name="Freitag M."/>
            <person name="Gabaldon T."/>
            <person name="Kempken F."/>
            <person name="Kumar A."/>
            <person name="Marcet-Houben M."/>
            <person name="Poggeler S."/>
            <person name="Stajich J.E."/>
            <person name="Nowrousian M."/>
        </authorList>
    </citation>
    <scope>NUCLEOTIDE SEQUENCE [LARGE SCALE GENOMIC DNA]</scope>
    <source>
        <strain evidence="6">CBS 100304</strain>
        <tissue evidence="5">Vegetative mycelium</tissue>
    </source>
</reference>
<gene>
    <name evidence="5" type="ORF">PCON_12497</name>
</gene>
<evidence type="ECO:0000256" key="1">
    <source>
        <dbReference type="PROSITE-ProRule" id="PRU00042"/>
    </source>
</evidence>
<dbReference type="STRING" id="1076935.U4L7Z6"/>